<protein>
    <submittedName>
        <fullName evidence="1">Uncharacterized protein</fullName>
    </submittedName>
</protein>
<keyword evidence="2" id="KW-1185">Reference proteome</keyword>
<dbReference type="EMBL" id="CM046108">
    <property type="protein sequence ID" value="KAI8426460.1"/>
    <property type="molecule type" value="Genomic_DNA"/>
</dbReference>
<evidence type="ECO:0000313" key="1">
    <source>
        <dbReference type="EMBL" id="KAI8426460.1"/>
    </source>
</evidence>
<organism evidence="1 2">
    <name type="scientific">Choristoneura fumiferana</name>
    <name type="common">Spruce budworm moth</name>
    <name type="synonym">Archips fumiferana</name>
    <dbReference type="NCBI Taxonomy" id="7141"/>
    <lineage>
        <taxon>Eukaryota</taxon>
        <taxon>Metazoa</taxon>
        <taxon>Ecdysozoa</taxon>
        <taxon>Arthropoda</taxon>
        <taxon>Hexapoda</taxon>
        <taxon>Insecta</taxon>
        <taxon>Pterygota</taxon>
        <taxon>Neoptera</taxon>
        <taxon>Endopterygota</taxon>
        <taxon>Lepidoptera</taxon>
        <taxon>Glossata</taxon>
        <taxon>Ditrysia</taxon>
        <taxon>Tortricoidea</taxon>
        <taxon>Tortricidae</taxon>
        <taxon>Tortricinae</taxon>
        <taxon>Choristoneura</taxon>
    </lineage>
</organism>
<dbReference type="Proteomes" id="UP001064048">
    <property type="component" value="Chromosome 8"/>
</dbReference>
<reference evidence="1 2" key="1">
    <citation type="journal article" date="2022" name="Genome Biol. Evol.">
        <title>The Spruce Budworm Genome: Reconstructing the Evolutionary History of Antifreeze Proteins.</title>
        <authorList>
            <person name="Beliveau C."/>
            <person name="Gagne P."/>
            <person name="Picq S."/>
            <person name="Vernygora O."/>
            <person name="Keeling C.I."/>
            <person name="Pinkney K."/>
            <person name="Doucet D."/>
            <person name="Wen F."/>
            <person name="Johnston J.S."/>
            <person name="Maaroufi H."/>
            <person name="Boyle B."/>
            <person name="Laroche J."/>
            <person name="Dewar K."/>
            <person name="Juretic N."/>
            <person name="Blackburn G."/>
            <person name="Nisole A."/>
            <person name="Brunet B."/>
            <person name="Brandao M."/>
            <person name="Lumley L."/>
            <person name="Duan J."/>
            <person name="Quan G."/>
            <person name="Lucarotti C.J."/>
            <person name="Roe A.D."/>
            <person name="Sperling F.A.H."/>
            <person name="Levesque R.C."/>
            <person name="Cusson M."/>
        </authorList>
    </citation>
    <scope>NUCLEOTIDE SEQUENCE [LARGE SCALE GENOMIC DNA]</scope>
    <source>
        <strain evidence="1">Glfc:IPQL:Cfum</strain>
    </source>
</reference>
<sequence length="578" mass="67029">METFKKNDSDSLTKRHFASIHSRIQNKYEQMQRRLEKSKSFDSITALNGDFVFVQTDKDADSASQHSEISVSSDDKKPLPTFNVVIEDVKGYDSLVQDATESYSYSETPSETEKKIERFFDNHNDSFLSASIESLNELPIESTPPPSPTPKISIRNKIGSRITAAKEKRKDKKKEKEAKVEKLILSNTTRQEITKIFKKTKLGTVTIALIEATALETETTEDKPRLLSCRFKLGSEKFKSKTVKSSTSPVKWQELFNINLYEENMLEISLWDKDIFLGRSIIDLSETEKEKTHKLRLDLEGAAANAQLFILLTISGTNLDNAWYRLKDDYSDVGCLSIFVYGAKGLPVNDTYCVLELNNDRLQTHTEFKTNEPNWMRIMSYTVTDITSLLEVTVQEEKKSEIIGKISIPLLQIKNGEKKWYALKDSTQRERAKGNNPRILLEMRVTWNLARASIRVINPKEAKYLEPTDKLDRHIFSKNLSRAKAVCAWILDAFKVIKTCFEWESRNWNLIALTVWLVMCSIFRVWMLPLILLVPFIWYRPENYFLFHWRKYFVEDETALAEQKNEKVYKTRFLKNCT</sequence>
<comment type="caution">
    <text evidence="1">The sequence shown here is derived from an EMBL/GenBank/DDBJ whole genome shotgun (WGS) entry which is preliminary data.</text>
</comment>
<gene>
    <name evidence="1" type="ORF">MSG28_005285</name>
</gene>
<accession>A0ACC0JRB9</accession>
<name>A0ACC0JRB9_CHOFU</name>
<proteinExistence type="predicted"/>
<evidence type="ECO:0000313" key="2">
    <source>
        <dbReference type="Proteomes" id="UP001064048"/>
    </source>
</evidence>